<reference evidence="1" key="2">
    <citation type="submission" date="2019-07" db="EMBL/GenBank/DDBJ databases">
        <authorList>
            <person name="Seetharam A."/>
            <person name="Woodhouse M."/>
            <person name="Cannon E."/>
        </authorList>
    </citation>
    <scope>NUCLEOTIDE SEQUENCE [LARGE SCALE GENOMIC DNA]</scope>
    <source>
        <strain evidence="1">cv. B73</strain>
    </source>
</reference>
<keyword evidence="2" id="KW-1185">Reference proteome</keyword>
<evidence type="ECO:0000313" key="2">
    <source>
        <dbReference type="Proteomes" id="UP000007305"/>
    </source>
</evidence>
<dbReference type="InParanoid" id="A0A804PCB2"/>
<dbReference type="AlphaFoldDB" id="A0A804PCB2"/>
<evidence type="ECO:0000313" key="1">
    <source>
        <dbReference type="EnsemblPlants" id="Zm00001eb225450_P001"/>
    </source>
</evidence>
<dbReference type="EnsemblPlants" id="Zm00001eb225450_T001">
    <property type="protein sequence ID" value="Zm00001eb225450_P001"/>
    <property type="gene ID" value="Zm00001eb225450"/>
</dbReference>
<dbReference type="Gramene" id="Zm00001eb225450_T001">
    <property type="protein sequence ID" value="Zm00001eb225450_P001"/>
    <property type="gene ID" value="Zm00001eb225450"/>
</dbReference>
<reference evidence="2" key="1">
    <citation type="journal article" date="2009" name="Science">
        <title>The B73 maize genome: complexity, diversity, and dynamics.</title>
        <authorList>
            <person name="Schnable P.S."/>
            <person name="Ware D."/>
            <person name="Fulton R.S."/>
            <person name="Stein J.C."/>
            <person name="Wei F."/>
            <person name="Pasternak S."/>
            <person name="Liang C."/>
            <person name="Zhang J."/>
            <person name="Fulton L."/>
            <person name="Graves T.A."/>
            <person name="Minx P."/>
            <person name="Reily A.D."/>
            <person name="Courtney L."/>
            <person name="Kruchowski S.S."/>
            <person name="Tomlinson C."/>
            <person name="Strong C."/>
            <person name="Delehaunty K."/>
            <person name="Fronick C."/>
            <person name="Courtney B."/>
            <person name="Rock S.M."/>
            <person name="Belter E."/>
            <person name="Du F."/>
            <person name="Kim K."/>
            <person name="Abbott R.M."/>
            <person name="Cotton M."/>
            <person name="Levy A."/>
            <person name="Marchetto P."/>
            <person name="Ochoa K."/>
            <person name="Jackson S.M."/>
            <person name="Gillam B."/>
            <person name="Chen W."/>
            <person name="Yan L."/>
            <person name="Higginbotham J."/>
            <person name="Cardenas M."/>
            <person name="Waligorski J."/>
            <person name="Applebaum E."/>
            <person name="Phelps L."/>
            <person name="Falcone J."/>
            <person name="Kanchi K."/>
            <person name="Thane T."/>
            <person name="Scimone A."/>
            <person name="Thane N."/>
            <person name="Henke J."/>
            <person name="Wang T."/>
            <person name="Ruppert J."/>
            <person name="Shah N."/>
            <person name="Rotter K."/>
            <person name="Hodges J."/>
            <person name="Ingenthron E."/>
            <person name="Cordes M."/>
            <person name="Kohlberg S."/>
            <person name="Sgro J."/>
            <person name="Delgado B."/>
            <person name="Mead K."/>
            <person name="Chinwalla A."/>
            <person name="Leonard S."/>
            <person name="Crouse K."/>
            <person name="Collura K."/>
            <person name="Kudrna D."/>
            <person name="Currie J."/>
            <person name="He R."/>
            <person name="Angelova A."/>
            <person name="Rajasekar S."/>
            <person name="Mueller T."/>
            <person name="Lomeli R."/>
            <person name="Scara G."/>
            <person name="Ko A."/>
            <person name="Delaney K."/>
            <person name="Wissotski M."/>
            <person name="Lopez G."/>
            <person name="Campos D."/>
            <person name="Braidotti M."/>
            <person name="Ashley E."/>
            <person name="Golser W."/>
            <person name="Kim H."/>
            <person name="Lee S."/>
            <person name="Lin J."/>
            <person name="Dujmic Z."/>
            <person name="Kim W."/>
            <person name="Talag J."/>
            <person name="Zuccolo A."/>
            <person name="Fan C."/>
            <person name="Sebastian A."/>
            <person name="Kramer M."/>
            <person name="Spiegel L."/>
            <person name="Nascimento L."/>
            <person name="Zutavern T."/>
            <person name="Miller B."/>
            <person name="Ambroise C."/>
            <person name="Muller S."/>
            <person name="Spooner W."/>
            <person name="Narechania A."/>
            <person name="Ren L."/>
            <person name="Wei S."/>
            <person name="Kumari S."/>
            <person name="Faga B."/>
            <person name="Levy M.J."/>
            <person name="McMahan L."/>
            <person name="Van Buren P."/>
            <person name="Vaughn M.W."/>
            <person name="Ying K."/>
            <person name="Yeh C.-T."/>
            <person name="Emrich S.J."/>
            <person name="Jia Y."/>
            <person name="Kalyanaraman A."/>
            <person name="Hsia A.-P."/>
            <person name="Barbazuk W.B."/>
            <person name="Baucom R.S."/>
            <person name="Brutnell T.P."/>
            <person name="Carpita N.C."/>
            <person name="Chaparro C."/>
            <person name="Chia J.-M."/>
            <person name="Deragon J.-M."/>
            <person name="Estill J.C."/>
            <person name="Fu Y."/>
            <person name="Jeddeloh J.A."/>
            <person name="Han Y."/>
            <person name="Lee H."/>
            <person name="Li P."/>
            <person name="Lisch D.R."/>
            <person name="Liu S."/>
            <person name="Liu Z."/>
            <person name="Nagel D.H."/>
            <person name="McCann M.C."/>
            <person name="SanMiguel P."/>
            <person name="Myers A.M."/>
            <person name="Nettleton D."/>
            <person name="Nguyen J."/>
            <person name="Penning B.W."/>
            <person name="Ponnala L."/>
            <person name="Schneider K.L."/>
            <person name="Schwartz D.C."/>
            <person name="Sharma A."/>
            <person name="Soderlund C."/>
            <person name="Springer N.M."/>
            <person name="Sun Q."/>
            <person name="Wang H."/>
            <person name="Waterman M."/>
            <person name="Westerman R."/>
            <person name="Wolfgruber T.K."/>
            <person name="Yang L."/>
            <person name="Yu Y."/>
            <person name="Zhang L."/>
            <person name="Zhou S."/>
            <person name="Zhu Q."/>
            <person name="Bennetzen J.L."/>
            <person name="Dawe R.K."/>
            <person name="Jiang J."/>
            <person name="Jiang N."/>
            <person name="Presting G.G."/>
            <person name="Wessler S.R."/>
            <person name="Aluru S."/>
            <person name="Martienssen R.A."/>
            <person name="Clifton S.W."/>
            <person name="McCombie W.R."/>
            <person name="Wing R.A."/>
            <person name="Wilson R.K."/>
        </authorList>
    </citation>
    <scope>NUCLEOTIDE SEQUENCE [LARGE SCALE GENOMIC DNA]</scope>
    <source>
        <strain evidence="2">cv. B73</strain>
    </source>
</reference>
<reference evidence="1" key="3">
    <citation type="submission" date="2021-05" db="UniProtKB">
        <authorList>
            <consortium name="EnsemblPlants"/>
        </authorList>
    </citation>
    <scope>IDENTIFICATION</scope>
    <source>
        <strain evidence="1">cv. B73</strain>
    </source>
</reference>
<proteinExistence type="predicted"/>
<organism evidence="1 2">
    <name type="scientific">Zea mays</name>
    <name type="common">Maize</name>
    <dbReference type="NCBI Taxonomy" id="4577"/>
    <lineage>
        <taxon>Eukaryota</taxon>
        <taxon>Viridiplantae</taxon>
        <taxon>Streptophyta</taxon>
        <taxon>Embryophyta</taxon>
        <taxon>Tracheophyta</taxon>
        <taxon>Spermatophyta</taxon>
        <taxon>Magnoliopsida</taxon>
        <taxon>Liliopsida</taxon>
        <taxon>Poales</taxon>
        <taxon>Poaceae</taxon>
        <taxon>PACMAD clade</taxon>
        <taxon>Panicoideae</taxon>
        <taxon>Andropogonodae</taxon>
        <taxon>Andropogoneae</taxon>
        <taxon>Tripsacinae</taxon>
        <taxon>Zea</taxon>
    </lineage>
</organism>
<dbReference type="Proteomes" id="UP000007305">
    <property type="component" value="Chromosome 5"/>
</dbReference>
<accession>A0A804PCB2</accession>
<name>A0A804PCB2_MAIZE</name>
<sequence>MVELLFPCHGRAPPCTSPPWWLPTSTSPSFSLAEGTLELVAPHARACSLSVPISQAAATCPYVSPRSCSLGVIVKISLLCLAPSTLVGRSIKFLNQPACFE</sequence>
<protein>
    <submittedName>
        <fullName evidence="1">Uncharacterized protein</fullName>
    </submittedName>
</protein>